<dbReference type="Proteomes" id="UP000789901">
    <property type="component" value="Unassembled WGS sequence"/>
</dbReference>
<protein>
    <submittedName>
        <fullName evidence="2">13564_t:CDS:1</fullName>
    </submittedName>
</protein>
<feature type="non-terminal residue" evidence="2">
    <location>
        <position position="1"/>
    </location>
</feature>
<dbReference type="EMBL" id="CAJVQB010006809">
    <property type="protein sequence ID" value="CAG8691933.1"/>
    <property type="molecule type" value="Genomic_DNA"/>
</dbReference>
<reference evidence="2 3" key="1">
    <citation type="submission" date="2021-06" db="EMBL/GenBank/DDBJ databases">
        <authorList>
            <person name="Kallberg Y."/>
            <person name="Tangrot J."/>
            <person name="Rosling A."/>
        </authorList>
    </citation>
    <scope>NUCLEOTIDE SEQUENCE [LARGE SCALE GENOMIC DNA]</scope>
    <source>
        <strain evidence="2 3">120-4 pot B 10/14</strain>
    </source>
</reference>
<gene>
    <name evidence="2" type="ORF">GMARGA_LOCUS11572</name>
</gene>
<evidence type="ECO:0000313" key="2">
    <source>
        <dbReference type="EMBL" id="CAG8691933.1"/>
    </source>
</evidence>
<organism evidence="2 3">
    <name type="scientific">Gigaspora margarita</name>
    <dbReference type="NCBI Taxonomy" id="4874"/>
    <lineage>
        <taxon>Eukaryota</taxon>
        <taxon>Fungi</taxon>
        <taxon>Fungi incertae sedis</taxon>
        <taxon>Mucoromycota</taxon>
        <taxon>Glomeromycotina</taxon>
        <taxon>Glomeromycetes</taxon>
        <taxon>Diversisporales</taxon>
        <taxon>Gigasporaceae</taxon>
        <taxon>Gigaspora</taxon>
    </lineage>
</organism>
<accession>A0ABN7UWL8</accession>
<feature type="compositionally biased region" description="Basic and acidic residues" evidence="1">
    <location>
        <begin position="138"/>
        <end position="157"/>
    </location>
</feature>
<feature type="region of interest" description="Disordered" evidence="1">
    <location>
        <begin position="121"/>
        <end position="173"/>
    </location>
</feature>
<feature type="compositionally biased region" description="Acidic residues" evidence="1">
    <location>
        <begin position="158"/>
        <end position="173"/>
    </location>
</feature>
<proteinExistence type="predicted"/>
<keyword evidence="3" id="KW-1185">Reference proteome</keyword>
<name>A0ABN7UWL8_GIGMA</name>
<comment type="caution">
    <text evidence="2">The sequence shown here is derived from an EMBL/GenBank/DDBJ whole genome shotgun (WGS) entry which is preliminary data.</text>
</comment>
<evidence type="ECO:0000313" key="3">
    <source>
        <dbReference type="Proteomes" id="UP000789901"/>
    </source>
</evidence>
<evidence type="ECO:0000256" key="1">
    <source>
        <dbReference type="SAM" id="MobiDB-lite"/>
    </source>
</evidence>
<sequence length="173" mass="19733">TCLNSLIQNQLALQLTITKLAYDSYTTIPEAINDIIKCENFWENIKSLLTILDKLVTGISTNSKFIQQYYPDEANIIWQQLLQYKTKTGIFDFNLAWNAIDELDPAAVRFNSRSSESHKFKLLDPNNGNKSSEDELAESSKGELAENDKEDKDKLSESEIELLMESDIDSEDK</sequence>